<comment type="caution">
    <text evidence="2">The sequence shown here is derived from an EMBL/GenBank/DDBJ whole genome shotgun (WGS) entry which is preliminary data.</text>
</comment>
<sequence>MDATSPTSPYLFDGSFTLRGCSAYEGFSNADFYRSSFRVETRDGHWRTLTNAERFGLVSSLYGPGNLLGWFFLILSVLISWTANPVSRRKDTITNDFIAVLTMPVVAVVHFFYMVAQQRGKTIKGWLGCRQELDVIAVGALEAPLTVCEDFIACAAVLFSVAASRGHPRRLALVLCVGLLCLAPEVLLLVEWLPYGSGSLLRPFIFHSAFFFCSLILWESLTLLVYLAEIFSTVSVAAAERLGIRTRADAERGHGAKFGLRMLSPGYLASRMSAVSAFVAAAGSIWIKYGLLLQMGAFNSVRFIPRSPFNVLDLDQAIAAAGGLVALGFSVQGAFKERKKARERQQRHEMPPWQRWGR</sequence>
<dbReference type="GeneID" id="89943282"/>
<gene>
    <name evidence="2" type="ORF">N656DRAFT_844739</name>
</gene>
<feature type="transmembrane region" description="Helical" evidence="1">
    <location>
        <begin position="317"/>
        <end position="335"/>
    </location>
</feature>
<reference evidence="2" key="2">
    <citation type="submission" date="2023-05" db="EMBL/GenBank/DDBJ databases">
        <authorList>
            <consortium name="Lawrence Berkeley National Laboratory"/>
            <person name="Steindorff A."/>
            <person name="Hensen N."/>
            <person name="Bonometti L."/>
            <person name="Westerberg I."/>
            <person name="Brannstrom I.O."/>
            <person name="Guillou S."/>
            <person name="Cros-Aarteil S."/>
            <person name="Calhoun S."/>
            <person name="Haridas S."/>
            <person name="Kuo A."/>
            <person name="Mondo S."/>
            <person name="Pangilinan J."/>
            <person name="Riley R."/>
            <person name="Labutti K."/>
            <person name="Andreopoulos B."/>
            <person name="Lipzen A."/>
            <person name="Chen C."/>
            <person name="Yanf M."/>
            <person name="Daum C."/>
            <person name="Ng V."/>
            <person name="Clum A."/>
            <person name="Ohm R."/>
            <person name="Martin F."/>
            <person name="Silar P."/>
            <person name="Natvig D."/>
            <person name="Lalanne C."/>
            <person name="Gautier V."/>
            <person name="Ament-Velasquez S.L."/>
            <person name="Kruys A."/>
            <person name="Hutchinson M.I."/>
            <person name="Powell A.J."/>
            <person name="Barry K."/>
            <person name="Miller A.N."/>
            <person name="Grigoriev I.V."/>
            <person name="Debuchy R."/>
            <person name="Gladieux P."/>
            <person name="Thoren M.H."/>
            <person name="Johannesson H."/>
        </authorList>
    </citation>
    <scope>NUCLEOTIDE SEQUENCE</scope>
    <source>
        <strain evidence="2">CBS 508.74</strain>
    </source>
</reference>
<name>A0AAN6TEX8_9PEZI</name>
<dbReference type="RefSeq" id="XP_064670749.1">
    <property type="nucleotide sequence ID" value="XM_064819156.1"/>
</dbReference>
<feature type="transmembrane region" description="Helical" evidence="1">
    <location>
        <begin position="204"/>
        <end position="227"/>
    </location>
</feature>
<dbReference type="AlphaFoldDB" id="A0AAN6TEX8"/>
<dbReference type="EMBL" id="MU853340">
    <property type="protein sequence ID" value="KAK4113179.1"/>
    <property type="molecule type" value="Genomic_DNA"/>
</dbReference>
<keyword evidence="1" id="KW-0472">Membrane</keyword>
<feature type="transmembrane region" description="Helical" evidence="1">
    <location>
        <begin position="98"/>
        <end position="116"/>
    </location>
</feature>
<evidence type="ECO:0000256" key="1">
    <source>
        <dbReference type="SAM" id="Phobius"/>
    </source>
</evidence>
<keyword evidence="1" id="KW-0812">Transmembrane</keyword>
<accession>A0AAN6TEX8</accession>
<proteinExistence type="predicted"/>
<dbReference type="Proteomes" id="UP001302812">
    <property type="component" value="Unassembled WGS sequence"/>
</dbReference>
<keyword evidence="1" id="KW-1133">Transmembrane helix</keyword>
<protein>
    <submittedName>
        <fullName evidence="2">Uncharacterized protein</fullName>
    </submittedName>
</protein>
<evidence type="ECO:0000313" key="2">
    <source>
        <dbReference type="EMBL" id="KAK4113179.1"/>
    </source>
</evidence>
<organism evidence="2 3">
    <name type="scientific">Canariomyces notabilis</name>
    <dbReference type="NCBI Taxonomy" id="2074819"/>
    <lineage>
        <taxon>Eukaryota</taxon>
        <taxon>Fungi</taxon>
        <taxon>Dikarya</taxon>
        <taxon>Ascomycota</taxon>
        <taxon>Pezizomycotina</taxon>
        <taxon>Sordariomycetes</taxon>
        <taxon>Sordariomycetidae</taxon>
        <taxon>Sordariales</taxon>
        <taxon>Chaetomiaceae</taxon>
        <taxon>Canariomyces</taxon>
    </lineage>
</organism>
<reference evidence="2" key="1">
    <citation type="journal article" date="2023" name="Mol. Phylogenet. Evol.">
        <title>Genome-scale phylogeny and comparative genomics of the fungal order Sordariales.</title>
        <authorList>
            <person name="Hensen N."/>
            <person name="Bonometti L."/>
            <person name="Westerberg I."/>
            <person name="Brannstrom I.O."/>
            <person name="Guillou S."/>
            <person name="Cros-Aarteil S."/>
            <person name="Calhoun S."/>
            <person name="Haridas S."/>
            <person name="Kuo A."/>
            <person name="Mondo S."/>
            <person name="Pangilinan J."/>
            <person name="Riley R."/>
            <person name="LaButti K."/>
            <person name="Andreopoulos B."/>
            <person name="Lipzen A."/>
            <person name="Chen C."/>
            <person name="Yan M."/>
            <person name="Daum C."/>
            <person name="Ng V."/>
            <person name="Clum A."/>
            <person name="Steindorff A."/>
            <person name="Ohm R.A."/>
            <person name="Martin F."/>
            <person name="Silar P."/>
            <person name="Natvig D.O."/>
            <person name="Lalanne C."/>
            <person name="Gautier V."/>
            <person name="Ament-Velasquez S.L."/>
            <person name="Kruys A."/>
            <person name="Hutchinson M.I."/>
            <person name="Powell A.J."/>
            <person name="Barry K."/>
            <person name="Miller A.N."/>
            <person name="Grigoriev I.V."/>
            <person name="Debuchy R."/>
            <person name="Gladieux P."/>
            <person name="Hiltunen Thoren M."/>
            <person name="Johannesson H."/>
        </authorList>
    </citation>
    <scope>NUCLEOTIDE SEQUENCE</scope>
    <source>
        <strain evidence="2">CBS 508.74</strain>
    </source>
</reference>
<keyword evidence="3" id="KW-1185">Reference proteome</keyword>
<feature type="transmembrane region" description="Helical" evidence="1">
    <location>
        <begin position="274"/>
        <end position="297"/>
    </location>
</feature>
<feature type="transmembrane region" description="Helical" evidence="1">
    <location>
        <begin position="171"/>
        <end position="192"/>
    </location>
</feature>
<evidence type="ECO:0000313" key="3">
    <source>
        <dbReference type="Proteomes" id="UP001302812"/>
    </source>
</evidence>